<sequence>MQSDSSSCLTQSGLTSLATSISSDEEWAFEPTLSNNDFKKFKHVLNIDWKQRFSLEKGSCLLLPQIMDLKMSAPYMKEFKVVNNR</sequence>
<reference evidence="2" key="1">
    <citation type="submission" date="2021-02" db="EMBL/GenBank/DDBJ databases">
        <authorList>
            <person name="Nowell W R."/>
        </authorList>
    </citation>
    <scope>NUCLEOTIDE SEQUENCE</scope>
</reference>
<dbReference type="Proteomes" id="UP000677228">
    <property type="component" value="Unassembled WGS sequence"/>
</dbReference>
<evidence type="ECO:0000313" key="1">
    <source>
        <dbReference type="EMBL" id="CAF1041857.1"/>
    </source>
</evidence>
<evidence type="ECO:0000313" key="2">
    <source>
        <dbReference type="EMBL" id="CAF3809983.1"/>
    </source>
</evidence>
<dbReference type="EMBL" id="CAJOBA010007706">
    <property type="protein sequence ID" value="CAF3809983.1"/>
    <property type="molecule type" value="Genomic_DNA"/>
</dbReference>
<dbReference type="AlphaFoldDB" id="A0A8S2JQJ9"/>
<name>A0A8S2JQJ9_9BILA</name>
<accession>A0A8S2JQJ9</accession>
<proteinExistence type="predicted"/>
<gene>
    <name evidence="1" type="ORF">OVA965_LOCUS16526</name>
    <name evidence="2" type="ORF">TMI583_LOCUS16535</name>
</gene>
<evidence type="ECO:0000313" key="3">
    <source>
        <dbReference type="Proteomes" id="UP000682733"/>
    </source>
</evidence>
<organism evidence="2 3">
    <name type="scientific">Didymodactylos carnosus</name>
    <dbReference type="NCBI Taxonomy" id="1234261"/>
    <lineage>
        <taxon>Eukaryota</taxon>
        <taxon>Metazoa</taxon>
        <taxon>Spiralia</taxon>
        <taxon>Gnathifera</taxon>
        <taxon>Rotifera</taxon>
        <taxon>Eurotatoria</taxon>
        <taxon>Bdelloidea</taxon>
        <taxon>Philodinida</taxon>
        <taxon>Philodinidae</taxon>
        <taxon>Didymodactylos</taxon>
    </lineage>
</organism>
<dbReference type="Proteomes" id="UP000682733">
    <property type="component" value="Unassembled WGS sequence"/>
</dbReference>
<dbReference type="EMBL" id="CAJNOK010007695">
    <property type="protein sequence ID" value="CAF1041857.1"/>
    <property type="molecule type" value="Genomic_DNA"/>
</dbReference>
<protein>
    <submittedName>
        <fullName evidence="2">Uncharacterized protein</fullName>
    </submittedName>
</protein>
<comment type="caution">
    <text evidence="2">The sequence shown here is derived from an EMBL/GenBank/DDBJ whole genome shotgun (WGS) entry which is preliminary data.</text>
</comment>